<name>A0ABN6X876_9CELL</name>
<dbReference type="InterPro" id="IPR029046">
    <property type="entry name" value="LolA/LolB/LppX"/>
</dbReference>
<dbReference type="PANTHER" id="PTHR37507">
    <property type="entry name" value="SPORULATION PROTEIN YDCC"/>
    <property type="match status" value="1"/>
</dbReference>
<dbReference type="PANTHER" id="PTHR37507:SF2">
    <property type="entry name" value="SPORULATION PROTEIN YDCC"/>
    <property type="match status" value="1"/>
</dbReference>
<feature type="compositionally biased region" description="Low complexity" evidence="1">
    <location>
        <begin position="19"/>
        <end position="37"/>
    </location>
</feature>
<protein>
    <recommendedName>
        <fullName evidence="4">Outer membrane lipoprotein-sorting protein</fullName>
    </recommendedName>
</protein>
<keyword evidence="3" id="KW-1185">Reference proteome</keyword>
<feature type="region of interest" description="Disordered" evidence="1">
    <location>
        <begin position="1"/>
        <end position="37"/>
    </location>
</feature>
<dbReference type="EMBL" id="AP027729">
    <property type="protein sequence ID" value="BDZ41000.1"/>
    <property type="molecule type" value="Genomic_DNA"/>
</dbReference>
<accession>A0ABN6X876</accession>
<proteinExistence type="predicted"/>
<evidence type="ECO:0000313" key="3">
    <source>
        <dbReference type="Proteomes" id="UP001321475"/>
    </source>
</evidence>
<dbReference type="Proteomes" id="UP001321475">
    <property type="component" value="Chromosome"/>
</dbReference>
<reference evidence="3" key="1">
    <citation type="journal article" date="2019" name="Int. J. Syst. Evol. Microbiol.">
        <title>The Global Catalogue of Microorganisms (GCM) 10K type strain sequencing project: providing services to taxonomists for standard genome sequencing and annotation.</title>
        <authorList>
            <consortium name="The Broad Institute Genomics Platform"/>
            <consortium name="The Broad Institute Genome Sequencing Center for Infectious Disease"/>
            <person name="Wu L."/>
            <person name="Ma J."/>
        </authorList>
    </citation>
    <scope>NUCLEOTIDE SEQUENCE [LARGE SCALE GENOMIC DNA]</scope>
    <source>
        <strain evidence="3">NBRC 108565</strain>
    </source>
</reference>
<evidence type="ECO:0000256" key="1">
    <source>
        <dbReference type="SAM" id="MobiDB-lite"/>
    </source>
</evidence>
<dbReference type="InterPro" id="IPR052944">
    <property type="entry name" value="Sporulation_related"/>
</dbReference>
<evidence type="ECO:0000313" key="2">
    <source>
        <dbReference type="EMBL" id="BDZ41000.1"/>
    </source>
</evidence>
<sequence length="437" mass="44563">MHSGAMSTSDPSNHVSGRPDPSAAPGDAGAAGAPAGSQRKRLRWAVPGVAAAAVAAAFVVPSALSSTAADDVPPLTADELVARMTSTEPVPISGTVVYTARLGLPDVTVGGMTGAGPLDLLGGSSTVRVWSDGAERSRAALLGDVSEYSVVKDGAEAWTYSSADDEAVHYTVPADRLAEYEDLAEGRAPEVQGDVPTPTEAADLMLTYARTTTDITVLEPTEVAGRSAYQLELDPQTDGTLVDRALVAVDAETAVPLRVQVWSTQDASAPAMEVGFTDVSFDAPDDSVFDFTPPAGAEVRDVEVPLPEPSELGPKDDSTADAADHGVSVAGTGWETVVELTGVDVAQVLGATAAGELPDVPGESGAEDLMNEFTEGGEGEIPGIPELDTTALYDQLTTEVDGGRVLSSALLSVLVTDDGTVYAGAVPTSTLTELAAG</sequence>
<dbReference type="InterPro" id="IPR019207">
    <property type="entry name" value="DUF2092"/>
</dbReference>
<feature type="compositionally biased region" description="Polar residues" evidence="1">
    <location>
        <begin position="1"/>
        <end position="15"/>
    </location>
</feature>
<evidence type="ECO:0008006" key="4">
    <source>
        <dbReference type="Google" id="ProtNLM"/>
    </source>
</evidence>
<dbReference type="Gene3D" id="2.50.20.10">
    <property type="entry name" value="Lipoprotein localisation LolA/LolB/LppX"/>
    <property type="match status" value="1"/>
</dbReference>
<gene>
    <name evidence="2" type="ORF">GCM10025865_02990</name>
</gene>
<dbReference type="SUPFAM" id="SSF89392">
    <property type="entry name" value="Prokaryotic lipoproteins and lipoprotein localization factors"/>
    <property type="match status" value="1"/>
</dbReference>
<organism evidence="2 3">
    <name type="scientific">Paraoerskovia sediminicola</name>
    <dbReference type="NCBI Taxonomy" id="1138587"/>
    <lineage>
        <taxon>Bacteria</taxon>
        <taxon>Bacillati</taxon>
        <taxon>Actinomycetota</taxon>
        <taxon>Actinomycetes</taxon>
        <taxon>Micrococcales</taxon>
        <taxon>Cellulomonadaceae</taxon>
        <taxon>Paraoerskovia</taxon>
    </lineage>
</organism>
<dbReference type="Pfam" id="PF09865">
    <property type="entry name" value="DUF2092"/>
    <property type="match status" value="1"/>
</dbReference>